<evidence type="ECO:0000256" key="1">
    <source>
        <dbReference type="SAM" id="MobiDB-lite"/>
    </source>
</evidence>
<dbReference type="GeneID" id="76201267"/>
<dbReference type="InterPro" id="IPR056494">
    <property type="entry name" value="DUF7108_C"/>
</dbReference>
<dbReference type="RefSeq" id="WP_248909319.1">
    <property type="nucleotide sequence ID" value="NZ_CP109979.1"/>
</dbReference>
<dbReference type="InterPro" id="IPR055532">
    <property type="entry name" value="DUF7108_N"/>
</dbReference>
<reference evidence="4 5" key="1">
    <citation type="journal article" date="2019" name="Int. J. Syst. Evol. Microbiol.">
        <title>The Global Catalogue of Microorganisms (GCM) 10K type strain sequencing project: providing services to taxonomists for standard genome sequencing and annotation.</title>
        <authorList>
            <consortium name="The Broad Institute Genomics Platform"/>
            <consortium name="The Broad Institute Genome Sequencing Center for Infectious Disease"/>
            <person name="Wu L."/>
            <person name="Ma J."/>
        </authorList>
    </citation>
    <scope>NUCLEOTIDE SEQUENCE [LARGE SCALE GENOMIC DNA]</scope>
    <source>
        <strain evidence="4 5">RDMS1</strain>
    </source>
</reference>
<sequence>MLPENIADEAERLTRRARDASDADEAESARRQRDEVLARHGYIARERTADTTLVLYPSEWVTDGRVRIEQIETTDSAIERPLEAPGNADWEMVEAHNRTIVERVTEQHGDIHGKNAAAFADFMGNHYLKPIEEATETMCKEFLREYYPRNVWPSKKQRTIVEQSVELTLDIARE</sequence>
<dbReference type="AlphaFoldDB" id="A0ABD5YTM1"/>
<name>A0ABD5YTM1_9EURY</name>
<evidence type="ECO:0000259" key="2">
    <source>
        <dbReference type="Pfam" id="PF23418"/>
    </source>
</evidence>
<proteinExistence type="predicted"/>
<feature type="compositionally biased region" description="Basic and acidic residues" evidence="1">
    <location>
        <begin position="9"/>
        <end position="32"/>
    </location>
</feature>
<accession>A0ABD5YTM1</accession>
<evidence type="ECO:0000313" key="5">
    <source>
        <dbReference type="Proteomes" id="UP001596417"/>
    </source>
</evidence>
<evidence type="ECO:0000259" key="3">
    <source>
        <dbReference type="Pfam" id="PF23420"/>
    </source>
</evidence>
<dbReference type="EMBL" id="JBHTAX010000001">
    <property type="protein sequence ID" value="MFC7191531.1"/>
    <property type="molecule type" value="Genomic_DNA"/>
</dbReference>
<organism evidence="4 5">
    <name type="scientific">Halocatena marina</name>
    <dbReference type="NCBI Taxonomy" id="2934937"/>
    <lineage>
        <taxon>Archaea</taxon>
        <taxon>Methanobacteriati</taxon>
        <taxon>Methanobacteriota</taxon>
        <taxon>Stenosarchaea group</taxon>
        <taxon>Halobacteria</taxon>
        <taxon>Halobacteriales</taxon>
        <taxon>Natronomonadaceae</taxon>
        <taxon>Halocatena</taxon>
    </lineage>
</organism>
<keyword evidence="5" id="KW-1185">Reference proteome</keyword>
<dbReference type="Pfam" id="PF23418">
    <property type="entry name" value="DUF7108"/>
    <property type="match status" value="1"/>
</dbReference>
<feature type="region of interest" description="Disordered" evidence="1">
    <location>
        <begin position="1"/>
        <end position="32"/>
    </location>
</feature>
<feature type="domain" description="DUF7108" evidence="3">
    <location>
        <begin position="89"/>
        <end position="173"/>
    </location>
</feature>
<evidence type="ECO:0000313" key="4">
    <source>
        <dbReference type="EMBL" id="MFC7191531.1"/>
    </source>
</evidence>
<dbReference type="Proteomes" id="UP001596417">
    <property type="component" value="Unassembled WGS sequence"/>
</dbReference>
<feature type="domain" description="DUF7108" evidence="2">
    <location>
        <begin position="2"/>
        <end position="83"/>
    </location>
</feature>
<gene>
    <name evidence="4" type="ORF">ACFQL7_18130</name>
</gene>
<comment type="caution">
    <text evidence="4">The sequence shown here is derived from an EMBL/GenBank/DDBJ whole genome shotgun (WGS) entry which is preliminary data.</text>
</comment>
<dbReference type="Pfam" id="PF23420">
    <property type="entry name" value="DUF7108_C"/>
    <property type="match status" value="1"/>
</dbReference>
<protein>
    <submittedName>
        <fullName evidence="4">RnhA operon protein</fullName>
    </submittedName>
</protein>